<accession>A0AAC9ZAM2</accession>
<evidence type="ECO:0000313" key="2">
    <source>
        <dbReference type="Proteomes" id="UP000217545"/>
    </source>
</evidence>
<dbReference type="Pfam" id="PF08713">
    <property type="entry name" value="DNA_alkylation"/>
    <property type="match status" value="1"/>
</dbReference>
<dbReference type="PANTHER" id="PTHR34070:SF1">
    <property type="entry name" value="DNA ALKYLATION REPAIR PROTEIN"/>
    <property type="match status" value="1"/>
</dbReference>
<dbReference type="Gene3D" id="1.25.10.90">
    <property type="match status" value="1"/>
</dbReference>
<gene>
    <name evidence="1" type="ORF">PhaeoP63_02459</name>
</gene>
<protein>
    <submittedName>
        <fullName evidence="1">DNA alkylation repair enzyme</fullName>
    </submittedName>
</protein>
<sequence>MSRLTIEVALAALENAAEPARAAQMTSYHKQKRRVLGVPNPVINSLSQEWRQQLTAEGDGVAARCALAQELWASDVFEARIAAAKLLTQARIKEDAEVWELLQSWLADFDSWAIADHAASAIQKRLQAQPERLDTVEGWTASDHMWTRRAALVSTLPWAKLPNPKAEELATRERILGWAATYVPDRNWFIQKAIAWWLRDLSKHDADRSSAFLAEHGAAMKPFARKEAAKYLPASESDPTGARAAQ</sequence>
<organism evidence="1 2">
    <name type="scientific">Phaeobacter gallaeciensis</name>
    <dbReference type="NCBI Taxonomy" id="60890"/>
    <lineage>
        <taxon>Bacteria</taxon>
        <taxon>Pseudomonadati</taxon>
        <taxon>Pseudomonadota</taxon>
        <taxon>Alphaproteobacteria</taxon>
        <taxon>Rhodobacterales</taxon>
        <taxon>Roseobacteraceae</taxon>
        <taxon>Phaeobacter</taxon>
    </lineage>
</organism>
<dbReference type="CDD" id="cd06561">
    <property type="entry name" value="AlkD_like"/>
    <property type="match status" value="1"/>
</dbReference>
<dbReference type="InterPro" id="IPR014825">
    <property type="entry name" value="DNA_alkylation"/>
</dbReference>
<name>A0AAC9ZAM2_9RHOB</name>
<dbReference type="InterPro" id="IPR016024">
    <property type="entry name" value="ARM-type_fold"/>
</dbReference>
<proteinExistence type="predicted"/>
<dbReference type="SUPFAM" id="SSF48371">
    <property type="entry name" value="ARM repeat"/>
    <property type="match status" value="1"/>
</dbReference>
<dbReference type="AlphaFoldDB" id="A0AAC9ZAM2"/>
<dbReference type="EMBL" id="CP010784">
    <property type="protein sequence ID" value="ATF06523.1"/>
    <property type="molecule type" value="Genomic_DNA"/>
</dbReference>
<dbReference type="Proteomes" id="UP000217545">
    <property type="component" value="Chromosome"/>
</dbReference>
<dbReference type="RefSeq" id="WP_024097857.1">
    <property type="nucleotide sequence ID" value="NZ_CP010588.1"/>
</dbReference>
<reference evidence="1 2" key="1">
    <citation type="journal article" date="2017" name="Front. Microbiol.">
        <title>Phaeobacter piscinae sp. nov., a species of the Roseobacter group and potential aquaculture probiont.</title>
        <authorList>
            <person name="Sonnenschein E.C."/>
            <person name="Phippen C.B.W."/>
            <person name="Nielsen K.F."/>
            <person name="Mateiu R.V."/>
            <person name="Melchiorsen J."/>
            <person name="Gram L."/>
            <person name="Overmann J."/>
            <person name="Freese H.M."/>
        </authorList>
    </citation>
    <scope>NUCLEOTIDE SEQUENCE [LARGE SCALE GENOMIC DNA]</scope>
    <source>
        <strain evidence="1 2">P63</strain>
    </source>
</reference>
<dbReference type="GeneID" id="31846843"/>
<dbReference type="PANTHER" id="PTHR34070">
    <property type="entry name" value="ARMADILLO-TYPE FOLD"/>
    <property type="match status" value="1"/>
</dbReference>
<evidence type="ECO:0000313" key="1">
    <source>
        <dbReference type="EMBL" id="ATF06523.1"/>
    </source>
</evidence>